<dbReference type="PANTHER" id="PTHR23389">
    <property type="entry name" value="CHROMOSOME TRANSMISSION FIDELITY FACTOR 18"/>
    <property type="match status" value="1"/>
</dbReference>
<protein>
    <recommendedName>
        <fullName evidence="1">AAA+ ATPase domain-containing protein</fullName>
    </recommendedName>
</protein>
<dbReference type="EMBL" id="HBHW01002505">
    <property type="protein sequence ID" value="CAE0034057.1"/>
    <property type="molecule type" value="Transcribed_RNA"/>
</dbReference>
<reference evidence="2" key="1">
    <citation type="submission" date="2021-01" db="EMBL/GenBank/DDBJ databases">
        <authorList>
            <person name="Corre E."/>
            <person name="Pelletier E."/>
            <person name="Niang G."/>
            <person name="Scheremetjew M."/>
            <person name="Finn R."/>
            <person name="Kale V."/>
            <person name="Holt S."/>
            <person name="Cochrane G."/>
            <person name="Meng A."/>
            <person name="Brown T."/>
            <person name="Cohen L."/>
        </authorList>
    </citation>
    <scope>NUCLEOTIDE SEQUENCE</scope>
    <source>
        <strain evidence="2">CCMP 769</strain>
    </source>
</reference>
<dbReference type="InterPro" id="IPR003959">
    <property type="entry name" value="ATPase_AAA_core"/>
</dbReference>
<evidence type="ECO:0000259" key="1">
    <source>
        <dbReference type="SMART" id="SM00382"/>
    </source>
</evidence>
<dbReference type="CDD" id="cd00009">
    <property type="entry name" value="AAA"/>
    <property type="match status" value="1"/>
</dbReference>
<dbReference type="GO" id="GO:0003677">
    <property type="term" value="F:DNA binding"/>
    <property type="evidence" value="ECO:0007669"/>
    <property type="project" value="TreeGrafter"/>
</dbReference>
<dbReference type="Gene3D" id="3.40.50.300">
    <property type="entry name" value="P-loop containing nucleotide triphosphate hydrolases"/>
    <property type="match status" value="1"/>
</dbReference>
<dbReference type="GO" id="GO:0005524">
    <property type="term" value="F:ATP binding"/>
    <property type="evidence" value="ECO:0007669"/>
    <property type="project" value="InterPro"/>
</dbReference>
<evidence type="ECO:0000313" key="2">
    <source>
        <dbReference type="EMBL" id="CAE0034057.1"/>
    </source>
</evidence>
<dbReference type="Gene3D" id="1.10.8.60">
    <property type="match status" value="1"/>
</dbReference>
<sequence>MAAVHEQAIPGHVLDAVPPLEPSLPITAPNRGSRKFLRLLSSRSAPKEKRRRTGWLSDESEFKKIVDEHIRLIISSPDTASGVASNRKTCEASGRLERCNSDLWVNKHSPKSFWNLVGNGALNRELLRWLVSWRDFISRGGDRPESNIIVVHGPPGSGKTTLADVLAQHCGFDTVKIDASDVRTGKSIGTIIQDTMSAKRSITSYLANSDTDGDDKKQNRSCLILDEIDGLFQAGESTSAISSICKLVSSGAGQGAENRNGGVPIIALCNDVYVKALRPIRSIAPCYAMQPVAKVDLVERLLEILTIEGVAVNHILLEEIAELSNYDVRSSLNTLQFLQDALSQSPDTLKRQLSVFMHKDIGRSVFELWSKVFRETSTEASRGFRVSEIELSVSSGRSLLTTAFPDACTWSRTTAGQEEPRGG</sequence>
<proteinExistence type="predicted"/>
<dbReference type="SMART" id="SM00382">
    <property type="entry name" value="AAA"/>
    <property type="match status" value="1"/>
</dbReference>
<dbReference type="GO" id="GO:0005634">
    <property type="term" value="C:nucleus"/>
    <property type="evidence" value="ECO:0007669"/>
    <property type="project" value="TreeGrafter"/>
</dbReference>
<feature type="domain" description="AAA+ ATPase" evidence="1">
    <location>
        <begin position="145"/>
        <end position="294"/>
    </location>
</feature>
<name>A0A7S2ZB03_9RHOD</name>
<dbReference type="InterPro" id="IPR003593">
    <property type="entry name" value="AAA+_ATPase"/>
</dbReference>
<dbReference type="PANTHER" id="PTHR23389:SF3">
    <property type="entry name" value="CHROMOSOME TRANSMISSION FIDELITY PROTEIN 18 HOMOLOG"/>
    <property type="match status" value="1"/>
</dbReference>
<gene>
    <name evidence="2" type="ORF">RMAR00112_LOCUS1999</name>
</gene>
<dbReference type="InterPro" id="IPR027417">
    <property type="entry name" value="P-loop_NTPase"/>
</dbReference>
<organism evidence="2">
    <name type="scientific">Rhodosorus marinus</name>
    <dbReference type="NCBI Taxonomy" id="101924"/>
    <lineage>
        <taxon>Eukaryota</taxon>
        <taxon>Rhodophyta</taxon>
        <taxon>Stylonematophyceae</taxon>
        <taxon>Stylonematales</taxon>
        <taxon>Stylonemataceae</taxon>
        <taxon>Rhodosorus</taxon>
    </lineage>
</organism>
<dbReference type="Pfam" id="PF00004">
    <property type="entry name" value="AAA"/>
    <property type="match status" value="1"/>
</dbReference>
<accession>A0A7S2ZB03</accession>
<dbReference type="GO" id="GO:0016887">
    <property type="term" value="F:ATP hydrolysis activity"/>
    <property type="evidence" value="ECO:0007669"/>
    <property type="project" value="InterPro"/>
</dbReference>
<dbReference type="AlphaFoldDB" id="A0A7S2ZB03"/>
<dbReference type="SUPFAM" id="SSF52540">
    <property type="entry name" value="P-loop containing nucleoside triphosphate hydrolases"/>
    <property type="match status" value="1"/>
</dbReference>